<dbReference type="Proteomes" id="UP001153620">
    <property type="component" value="Chromosome 3"/>
</dbReference>
<evidence type="ECO:0000256" key="3">
    <source>
        <dbReference type="ARBA" id="ARBA00038201"/>
    </source>
</evidence>
<dbReference type="InterPro" id="IPR032914">
    <property type="entry name" value="Vam6/VPS39/TRAP1"/>
</dbReference>
<dbReference type="GO" id="GO:0012505">
    <property type="term" value="C:endomembrane system"/>
    <property type="evidence" value="ECO:0007669"/>
    <property type="project" value="UniProtKB-SubCell"/>
</dbReference>
<gene>
    <name evidence="6" type="ORF">CHIRRI_LOCUS11613</name>
</gene>
<organism evidence="6 7">
    <name type="scientific">Chironomus riparius</name>
    <dbReference type="NCBI Taxonomy" id="315576"/>
    <lineage>
        <taxon>Eukaryota</taxon>
        <taxon>Metazoa</taxon>
        <taxon>Ecdysozoa</taxon>
        <taxon>Arthropoda</taxon>
        <taxon>Hexapoda</taxon>
        <taxon>Insecta</taxon>
        <taxon>Pterygota</taxon>
        <taxon>Neoptera</taxon>
        <taxon>Endopterygota</taxon>
        <taxon>Diptera</taxon>
        <taxon>Nematocera</taxon>
        <taxon>Chironomoidea</taxon>
        <taxon>Chironomidae</taxon>
        <taxon>Chironominae</taxon>
        <taxon>Chironomus</taxon>
    </lineage>
</organism>
<dbReference type="PANTHER" id="PTHR12894:SF49">
    <property type="entry name" value="VAM6_VPS39-LIKE PROTEIN"/>
    <property type="match status" value="1"/>
</dbReference>
<evidence type="ECO:0000313" key="7">
    <source>
        <dbReference type="Proteomes" id="UP001153620"/>
    </source>
</evidence>
<dbReference type="PROSITE" id="PS50236">
    <property type="entry name" value="CHCR"/>
    <property type="match status" value="1"/>
</dbReference>
<dbReference type="GO" id="GO:0006886">
    <property type="term" value="P:intracellular protein transport"/>
    <property type="evidence" value="ECO:0007669"/>
    <property type="project" value="UniProtKB-UniRule"/>
</dbReference>
<reference evidence="6" key="2">
    <citation type="submission" date="2022-10" db="EMBL/GenBank/DDBJ databases">
        <authorList>
            <consortium name="ENA_rothamsted_submissions"/>
            <consortium name="culmorum"/>
            <person name="King R."/>
        </authorList>
    </citation>
    <scope>NUCLEOTIDE SEQUENCE</scope>
</reference>
<evidence type="ECO:0000259" key="5">
    <source>
        <dbReference type="PROSITE" id="PS50219"/>
    </source>
</evidence>
<feature type="repeat" description="CHCR" evidence="4">
    <location>
        <begin position="596"/>
        <end position="762"/>
    </location>
</feature>
<dbReference type="GO" id="GO:0005737">
    <property type="term" value="C:cytoplasm"/>
    <property type="evidence" value="ECO:0007669"/>
    <property type="project" value="TreeGrafter"/>
</dbReference>
<dbReference type="GO" id="GO:0016020">
    <property type="term" value="C:membrane"/>
    <property type="evidence" value="ECO:0007669"/>
    <property type="project" value="TreeGrafter"/>
</dbReference>
<evidence type="ECO:0000313" key="6">
    <source>
        <dbReference type="EMBL" id="CAG9808777.1"/>
    </source>
</evidence>
<evidence type="ECO:0000256" key="1">
    <source>
        <dbReference type="ARBA" id="ARBA00004184"/>
    </source>
</evidence>
<dbReference type="GO" id="GO:0034058">
    <property type="term" value="P:endosomal vesicle fusion"/>
    <property type="evidence" value="ECO:0007669"/>
    <property type="project" value="TreeGrafter"/>
</dbReference>
<comment type="similarity">
    <text evidence="3">Belongs to the VAM6/VPS39 family.</text>
</comment>
<keyword evidence="2" id="KW-0472">Membrane</keyword>
<protein>
    <recommendedName>
        <fullName evidence="5">CNH domain-containing protein</fullName>
    </recommendedName>
</protein>
<dbReference type="Pfam" id="PF10367">
    <property type="entry name" value="zf-Vps39_C"/>
    <property type="match status" value="1"/>
</dbReference>
<dbReference type="Pfam" id="PF00780">
    <property type="entry name" value="CNH"/>
    <property type="match status" value="1"/>
</dbReference>
<evidence type="ECO:0000256" key="4">
    <source>
        <dbReference type="PROSITE-ProRule" id="PRU01006"/>
    </source>
</evidence>
<dbReference type="InterPro" id="IPR001180">
    <property type="entry name" value="CNH_dom"/>
</dbReference>
<dbReference type="PANTHER" id="PTHR12894">
    <property type="entry name" value="CNH DOMAIN CONTAINING"/>
    <property type="match status" value="1"/>
</dbReference>
<evidence type="ECO:0000256" key="2">
    <source>
        <dbReference type="ARBA" id="ARBA00023136"/>
    </source>
</evidence>
<proteinExistence type="inferred from homology"/>
<dbReference type="PROSITE" id="PS50219">
    <property type="entry name" value="CNH"/>
    <property type="match status" value="1"/>
</dbReference>
<dbReference type="InterPro" id="IPR019453">
    <property type="entry name" value="VPS39/TGFA1_Znf"/>
</dbReference>
<dbReference type="InterPro" id="IPR019452">
    <property type="entry name" value="VPS39/TGF_beta_rcpt-assoc_1"/>
</dbReference>
<name>A0A9N9S2U6_9DIPT</name>
<dbReference type="GO" id="GO:0006914">
    <property type="term" value="P:autophagy"/>
    <property type="evidence" value="ECO:0007669"/>
    <property type="project" value="TreeGrafter"/>
</dbReference>
<feature type="domain" description="CNH" evidence="5">
    <location>
        <begin position="15"/>
        <end position="319"/>
    </location>
</feature>
<dbReference type="OrthoDB" id="5325112at2759"/>
<keyword evidence="7" id="KW-1185">Reference proteome</keyword>
<dbReference type="InterPro" id="IPR000547">
    <property type="entry name" value="Clathrin_H-chain/VPS_repeat"/>
</dbReference>
<dbReference type="AlphaFoldDB" id="A0A9N9S2U6"/>
<accession>A0A9N9S2U6</accession>
<sequence>MMHKAYTLHSPSKISVQIESIAGYRNNVLLGTRQGHLLQYCFQESVDGKMELQLLQYDKSFSKKPILQLQVIEDYNLLFSLSDSILSVNDISRHNFPLIHLAIKTKGASTFAMDVQKTQTLTDQVSLVVRVCVAVKRKLQFYYWKRNELLEFAPDIELSDIPKVVSWSGNYICIGYKTEYVLFDISDEKRRKQDLFPTTSSSRSIDPCVSLIDNEKFFAVVKDEHLITIPTSDDAKNNVLSIDNKASILDPKSGKSLPTITWSEPPSIVVWDQPYLIGLVTDSVEIRVLDKSGLEKDNLIQTIPELQKARFLINGRINQQGLVFAASVSHLWCIESIDIATQRQNLLQDKKWFLALQLTSMSEESDEDKQSITHEIQTLYAYDLFINKQFREAMLEFSKLKTDPTNVIKLFPDLLPTSCEPQPTMRQMSSSMVESELMREMPKLTDKDLENGLLALIDYLVEIRSQVGKIQGNTKAFGRNPKVLLSIIDTTLLKCYLETNDSFVSSLIRLNNCHLEESEKILKSYKKFSELIILYQVKGQHKRALTLLKTSPNFGHERIVQYLQHLGADHKKLIFEFADFVIQEHPQEGLKIFIEDIQEVENLPRADVLDFLLKNHKSLVIQYLEHIINIWNEVKPLFHNILIQQYKEQIFNLKSDPDLEKVYQKKIELQNMRDKLINFLKTSNKYAADKVLVEFPYDDLFEERAIVLGKLSKHEKVLAIYIQILGVVEKAIEYCDQVYCSAGTNYTEIYIILIRLLLNPPTVSPYSNVKLHPQCLQPDIETVLNVLEKNAKRVNPHTVLTILPDNIPIVRLKKFLEVSLHNQLEQKRKFQMFKGLYYAENLQQKEQNMSCESKSFLITEMTLCSVCKKKFSNQCAFVRLPFGELIHISCQAKEN</sequence>
<reference evidence="6" key="1">
    <citation type="submission" date="2022-01" db="EMBL/GenBank/DDBJ databases">
        <authorList>
            <person name="King R."/>
        </authorList>
    </citation>
    <scope>NUCLEOTIDE SEQUENCE</scope>
</reference>
<comment type="subcellular location">
    <subcellularLocation>
        <location evidence="1">Endomembrane system</location>
        <topology evidence="1">Peripheral membrane protein</topology>
    </subcellularLocation>
</comment>
<dbReference type="Pfam" id="PF10366">
    <property type="entry name" value="Vps39_1"/>
    <property type="match status" value="1"/>
</dbReference>
<dbReference type="EMBL" id="OU895879">
    <property type="protein sequence ID" value="CAG9808777.1"/>
    <property type="molecule type" value="Genomic_DNA"/>
</dbReference>